<sequence length="315" mass="35777">MPEDAFRQLRRAIDELDLPESLADPWRWRLEKMGMPRAAVCAELCLLLASRKIKHVSLRLSVLNDFLAIGHILFETPNWSGRFDQVQSVSVAPPSDIRQLDLYNLAYLFKMPNLRRFEILGCEEHYLGRSEGWNSQGQLEANLGPWRLVQDSRVETIVIREGAIRHCAVNVLLNACQAVKYLHVEVDLLKSEWDLFQFFRLEDALCRHAESLEYLAIVQNQKNKERQGESGFRHSGCLSFLPRLDNLRSAVVPLRALTSIPDIGSIEVASSEDASPGELSNEAEIRQYLPPSPERISICNDNVHYGSTTHLFGLG</sequence>
<protein>
    <submittedName>
        <fullName evidence="1">Uncharacterized protein</fullName>
    </submittedName>
</protein>
<dbReference type="Proteomes" id="UP001521785">
    <property type="component" value="Unassembled WGS sequence"/>
</dbReference>
<dbReference type="EMBL" id="JAKJXO020000004">
    <property type="protein sequence ID" value="KAL1606494.1"/>
    <property type="molecule type" value="Genomic_DNA"/>
</dbReference>
<comment type="caution">
    <text evidence="1">The sequence shown here is derived from an EMBL/GenBank/DDBJ whole genome shotgun (WGS) entry which is preliminary data.</text>
</comment>
<organism evidence="1 2">
    <name type="scientific">Paraconiothyrium brasiliense</name>
    <dbReference type="NCBI Taxonomy" id="300254"/>
    <lineage>
        <taxon>Eukaryota</taxon>
        <taxon>Fungi</taxon>
        <taxon>Dikarya</taxon>
        <taxon>Ascomycota</taxon>
        <taxon>Pezizomycotina</taxon>
        <taxon>Dothideomycetes</taxon>
        <taxon>Pleosporomycetidae</taxon>
        <taxon>Pleosporales</taxon>
        <taxon>Massarineae</taxon>
        <taxon>Didymosphaeriaceae</taxon>
        <taxon>Paraconiothyrium</taxon>
    </lineage>
</organism>
<gene>
    <name evidence="1" type="ORF">SLS60_003899</name>
</gene>
<proteinExistence type="predicted"/>
<keyword evidence="2" id="KW-1185">Reference proteome</keyword>
<reference evidence="1 2" key="1">
    <citation type="submission" date="2024-02" db="EMBL/GenBank/DDBJ databases">
        <title>De novo assembly and annotation of 12 fungi associated with fruit tree decline syndrome in Ontario, Canada.</title>
        <authorList>
            <person name="Sulman M."/>
            <person name="Ellouze W."/>
            <person name="Ilyukhin E."/>
        </authorList>
    </citation>
    <scope>NUCLEOTIDE SEQUENCE [LARGE SCALE GENOMIC DNA]</scope>
    <source>
        <strain evidence="1 2">M42-189</strain>
    </source>
</reference>
<accession>A0ABR3RQU1</accession>
<evidence type="ECO:0000313" key="2">
    <source>
        <dbReference type="Proteomes" id="UP001521785"/>
    </source>
</evidence>
<evidence type="ECO:0000313" key="1">
    <source>
        <dbReference type="EMBL" id="KAL1606494.1"/>
    </source>
</evidence>
<name>A0ABR3RQU1_9PLEO</name>